<sequence length="427" mass="45005">MERTAMPPQPDPDTHETARPPLSGVKVVEVGAYMAAPFATMQLADLGADVVKIENPDGGDAVRDIGPFIDGYSSPFMRLNRNKRSVAIDLKAPEGAAVLRRLLDDADVLVQNLRPGAMDRLGLGYGDLSESHPALIYASASGWGEDGPLADLPGLDIMAQARSGLMSITGMPDGDPVKIGVPMCDLTCGLYVAMGVLAALEARRTTGRGQHVDVSLFESGVSFTIWEASKYWATGAVGRPNGSAHQSTAPYQALRTSDGWITAGAVSPKTWQGLCRALDLPELLADPRYADAHDRHGLRHELIPAIESVTLRRTTDDLIAALDAAGVPCAPINRTDQTYDDAHLAQRGFFWDAEHPGAGRVRQIGSPMRLSATPVRRGPAGPRLGSDTGSLLEEAGFTLAEIADLTGRGIVGAAPAVSDPAPPSPGS</sequence>
<evidence type="ECO:0000256" key="2">
    <source>
        <dbReference type="SAM" id="MobiDB-lite"/>
    </source>
</evidence>
<dbReference type="InterPro" id="IPR050483">
    <property type="entry name" value="CoA-transferase_III_domain"/>
</dbReference>
<dbReference type="Pfam" id="PF02515">
    <property type="entry name" value="CoA_transf_3"/>
    <property type="match status" value="1"/>
</dbReference>
<evidence type="ECO:0000313" key="3">
    <source>
        <dbReference type="EMBL" id="MFC4560322.1"/>
    </source>
</evidence>
<keyword evidence="1 3" id="KW-0808">Transferase</keyword>
<protein>
    <submittedName>
        <fullName evidence="3">CaiB/BaiF CoA transferase family protein</fullName>
    </submittedName>
</protein>
<gene>
    <name evidence="3" type="ORF">ACFO4E_00475</name>
</gene>
<dbReference type="Proteomes" id="UP001595923">
    <property type="component" value="Unassembled WGS sequence"/>
</dbReference>
<evidence type="ECO:0000256" key="1">
    <source>
        <dbReference type="ARBA" id="ARBA00022679"/>
    </source>
</evidence>
<dbReference type="PANTHER" id="PTHR48207">
    <property type="entry name" value="SUCCINATE--HYDROXYMETHYLGLUTARATE COA-TRANSFERASE"/>
    <property type="match status" value="1"/>
</dbReference>
<name>A0ABV9DPF2_9ACTN</name>
<dbReference type="RefSeq" id="WP_378570374.1">
    <property type="nucleotide sequence ID" value="NZ_JBHSFQ010000001.1"/>
</dbReference>
<dbReference type="GO" id="GO:0016740">
    <property type="term" value="F:transferase activity"/>
    <property type="evidence" value="ECO:0007669"/>
    <property type="project" value="UniProtKB-KW"/>
</dbReference>
<reference evidence="4" key="1">
    <citation type="journal article" date="2019" name="Int. J. Syst. Evol. Microbiol.">
        <title>The Global Catalogue of Microorganisms (GCM) 10K type strain sequencing project: providing services to taxonomists for standard genome sequencing and annotation.</title>
        <authorList>
            <consortium name="The Broad Institute Genomics Platform"/>
            <consortium name="The Broad Institute Genome Sequencing Center for Infectious Disease"/>
            <person name="Wu L."/>
            <person name="Ma J."/>
        </authorList>
    </citation>
    <scope>NUCLEOTIDE SEQUENCE [LARGE SCALE GENOMIC DNA]</scope>
    <source>
        <strain evidence="4">XZYJ18</strain>
    </source>
</reference>
<comment type="caution">
    <text evidence="3">The sequence shown here is derived from an EMBL/GenBank/DDBJ whole genome shotgun (WGS) entry which is preliminary data.</text>
</comment>
<accession>A0ABV9DPF2</accession>
<dbReference type="Gene3D" id="3.30.1540.10">
    <property type="entry name" value="formyl-coa transferase, domain 3"/>
    <property type="match status" value="1"/>
</dbReference>
<dbReference type="InterPro" id="IPR023606">
    <property type="entry name" value="CoA-Trfase_III_dom_1_sf"/>
</dbReference>
<dbReference type="Gene3D" id="3.40.50.10540">
    <property type="entry name" value="Crotonobetainyl-coa:carnitine coa-transferase, domain 1"/>
    <property type="match status" value="1"/>
</dbReference>
<feature type="region of interest" description="Disordered" evidence="2">
    <location>
        <begin position="1"/>
        <end position="22"/>
    </location>
</feature>
<dbReference type="InterPro" id="IPR003673">
    <property type="entry name" value="CoA-Trfase_fam_III"/>
</dbReference>
<dbReference type="SUPFAM" id="SSF89796">
    <property type="entry name" value="CoA-transferase family III (CaiB/BaiF)"/>
    <property type="match status" value="1"/>
</dbReference>
<dbReference type="PANTHER" id="PTHR48207:SF3">
    <property type="entry name" value="SUCCINATE--HYDROXYMETHYLGLUTARATE COA-TRANSFERASE"/>
    <property type="match status" value="1"/>
</dbReference>
<keyword evidence="4" id="KW-1185">Reference proteome</keyword>
<proteinExistence type="predicted"/>
<evidence type="ECO:0000313" key="4">
    <source>
        <dbReference type="Proteomes" id="UP001595923"/>
    </source>
</evidence>
<dbReference type="EMBL" id="JBHSFQ010000001">
    <property type="protein sequence ID" value="MFC4560322.1"/>
    <property type="molecule type" value="Genomic_DNA"/>
</dbReference>
<dbReference type="InterPro" id="IPR044855">
    <property type="entry name" value="CoA-Trfase_III_dom3_sf"/>
</dbReference>
<organism evidence="3 4">
    <name type="scientific">Nocardiopsis mangrovi</name>
    <dbReference type="NCBI Taxonomy" id="1179818"/>
    <lineage>
        <taxon>Bacteria</taxon>
        <taxon>Bacillati</taxon>
        <taxon>Actinomycetota</taxon>
        <taxon>Actinomycetes</taxon>
        <taxon>Streptosporangiales</taxon>
        <taxon>Nocardiopsidaceae</taxon>
        <taxon>Nocardiopsis</taxon>
    </lineage>
</organism>